<gene>
    <name evidence="9" type="ORF">SAMN04488503_0599</name>
</gene>
<dbReference type="PANTHER" id="PTHR32063">
    <property type="match status" value="1"/>
</dbReference>
<feature type="transmembrane region" description="Helical" evidence="8">
    <location>
        <begin position="360"/>
        <end position="381"/>
    </location>
</feature>
<dbReference type="Gene3D" id="3.30.2090.10">
    <property type="entry name" value="Multidrug efflux transporter AcrB TolC docking domain, DN and DC subdomains"/>
    <property type="match status" value="2"/>
</dbReference>
<feature type="transmembrane region" description="Helical" evidence="8">
    <location>
        <begin position="12"/>
        <end position="30"/>
    </location>
</feature>
<evidence type="ECO:0000256" key="6">
    <source>
        <dbReference type="ARBA" id="ARBA00022989"/>
    </source>
</evidence>
<dbReference type="AlphaFoldDB" id="A0A238Y151"/>
<keyword evidence="4" id="KW-0997">Cell inner membrane</keyword>
<comment type="subcellular location">
    <subcellularLocation>
        <location evidence="1">Cell inner membrane</location>
        <topology evidence="1">Multi-pass membrane protein</topology>
    </subcellularLocation>
</comment>
<evidence type="ECO:0000256" key="7">
    <source>
        <dbReference type="ARBA" id="ARBA00023136"/>
    </source>
</evidence>
<evidence type="ECO:0000256" key="2">
    <source>
        <dbReference type="ARBA" id="ARBA00022448"/>
    </source>
</evidence>
<feature type="transmembrane region" description="Helical" evidence="8">
    <location>
        <begin position="431"/>
        <end position="451"/>
    </location>
</feature>
<feature type="transmembrane region" description="Helical" evidence="8">
    <location>
        <begin position="532"/>
        <end position="551"/>
    </location>
</feature>
<protein>
    <submittedName>
        <fullName evidence="9">Hydrophobic/amphiphilic exporter-1, HAE1 family</fullName>
    </submittedName>
</protein>
<dbReference type="InterPro" id="IPR001036">
    <property type="entry name" value="Acrflvin-R"/>
</dbReference>
<feature type="transmembrane region" description="Helical" evidence="8">
    <location>
        <begin position="989"/>
        <end position="1014"/>
    </location>
</feature>
<sequence>MNPSRVFVERPVMTTLVMAAILIFGIMAYFKLPVSDLPNVDFPTVQVSASMPGASPENMAASVATPLEKEFSNIAGIDSMTSTNALGTTRITLQFDLSRDIDAAAQDVQAAIATAQRSLPSEMPSPPTLRKVNPADQPILYLAVSSPTLPLHQVSEYAETLLAQRISMISGVAQVMIYGQQKYAVRVQLDPEQLAARGIGVDEVAEAVRKGNSNIATGTLSGPMREYTVEASGQLKDAQAYLPLIVAWRDGAPVRLADVGTAIDSAENNKRFNTFNNVPAITLAIQRQPGTNTVGVVDAIKAALPAYVSQMPASVKVETLIDRSQSIRESVDDVKFTLLLTVALVVLVIFLFLRNLSATLIPSLALPMSVIGTFAVMLHMGFNLDNISLMALTLAVGFVVDDAIVVLENIVRHRESGASAREAALKGAGEIGFTIVSMTVSLAAVFIPVLFMGGVVGRLFNEFAVTIMAAILISGFVSLSLTPMMASLMLKQGAHAADQARGRLFNATERAFDAMLAAYTASLAWTMRHRRITLGFSLALLALTAFLFTHIPKGFIPSEDIGQLTGVTEAEQGISIESMRDHQGRVTEIIAADPNVESFMSLVGSGGPNPAGNSGRLIIRLKPRHERDMSADEVLQSLRKKLAGVVGVTTFLQNPPPINLGAKYTKAEYQFSLQSPDTEELFQRSQALEARLRELPELQDVNSDLQLKNPQLNLAIDRDKASALGLTAMQIEDALGIAYGPREVSTIFAPNNSYKVLMELAPRFQRSPQAVEMLYLRTGAGQLAPLATLVSRELGVGPMSVNHAGQLPSVTLSFNLKPGVSLSQAVDAVQATAREVLPATISTTFQGTAQAFQASFKGLWVLLAVSILVIYIVLGILYESFIHPLTILSGLPSAGAGALLTLMLFGLDLNLYGFVGIIMLIGIVKKNAIMMIDFALEAQRKEGKDGPAAIFEGALVRFRPIMMTTMAALMGTLPIALGFGAGAEARRPLGLAVVGGLLVSQLLTLYFTPVYYVYLDAAREKFAKAFRRKSIRDDAKEAQ</sequence>
<dbReference type="RefSeq" id="WP_089271550.1">
    <property type="nucleotide sequence ID" value="NZ_FZOC01000001.1"/>
</dbReference>
<organism evidence="9 10">
    <name type="scientific">Humidesulfovibrio mexicanus</name>
    <dbReference type="NCBI Taxonomy" id="147047"/>
    <lineage>
        <taxon>Bacteria</taxon>
        <taxon>Pseudomonadati</taxon>
        <taxon>Thermodesulfobacteriota</taxon>
        <taxon>Desulfovibrionia</taxon>
        <taxon>Desulfovibrionales</taxon>
        <taxon>Desulfovibrionaceae</taxon>
        <taxon>Humidesulfovibrio</taxon>
    </lineage>
</organism>
<keyword evidence="6 8" id="KW-1133">Transmembrane helix</keyword>
<dbReference type="OrthoDB" id="9759330at2"/>
<feature type="transmembrane region" description="Helical" evidence="8">
    <location>
        <begin position="336"/>
        <end position="353"/>
    </location>
</feature>
<keyword evidence="2" id="KW-0813">Transport</keyword>
<dbReference type="Gene3D" id="3.30.70.1320">
    <property type="entry name" value="Multidrug efflux transporter AcrB pore domain like"/>
    <property type="match status" value="1"/>
</dbReference>
<feature type="transmembrane region" description="Helical" evidence="8">
    <location>
        <begin position="858"/>
        <end position="878"/>
    </location>
</feature>
<keyword evidence="7 8" id="KW-0472">Membrane</keyword>
<evidence type="ECO:0000256" key="1">
    <source>
        <dbReference type="ARBA" id="ARBA00004429"/>
    </source>
</evidence>
<feature type="transmembrane region" description="Helical" evidence="8">
    <location>
        <begin position="961"/>
        <end position="983"/>
    </location>
</feature>
<evidence type="ECO:0000256" key="5">
    <source>
        <dbReference type="ARBA" id="ARBA00022692"/>
    </source>
</evidence>
<dbReference type="GO" id="GO:0042910">
    <property type="term" value="F:xenobiotic transmembrane transporter activity"/>
    <property type="evidence" value="ECO:0007669"/>
    <property type="project" value="TreeGrafter"/>
</dbReference>
<keyword evidence="5 8" id="KW-0812">Transmembrane</keyword>
<dbReference type="SUPFAM" id="SSF82866">
    <property type="entry name" value="Multidrug efflux transporter AcrB transmembrane domain"/>
    <property type="match status" value="2"/>
</dbReference>
<feature type="transmembrane region" description="Helical" evidence="8">
    <location>
        <begin position="911"/>
        <end position="936"/>
    </location>
</feature>
<name>A0A238Y151_9BACT</name>
<evidence type="ECO:0000256" key="8">
    <source>
        <dbReference type="SAM" id="Phobius"/>
    </source>
</evidence>
<keyword evidence="3" id="KW-1003">Cell membrane</keyword>
<dbReference type="FunFam" id="1.20.1640.10:FF:000001">
    <property type="entry name" value="Efflux pump membrane transporter"/>
    <property type="match status" value="1"/>
</dbReference>
<dbReference type="PANTHER" id="PTHR32063:SF21">
    <property type="entry name" value="MULTIDRUG RESISTANCE PROTEIN MDTB"/>
    <property type="match status" value="1"/>
</dbReference>
<dbReference type="Pfam" id="PF00873">
    <property type="entry name" value="ACR_tran"/>
    <property type="match status" value="1"/>
</dbReference>
<evidence type="ECO:0000256" key="4">
    <source>
        <dbReference type="ARBA" id="ARBA00022519"/>
    </source>
</evidence>
<dbReference type="Proteomes" id="UP000198324">
    <property type="component" value="Unassembled WGS sequence"/>
</dbReference>
<dbReference type="Gene3D" id="3.30.70.1440">
    <property type="entry name" value="Multidrug efflux transporter AcrB pore domain"/>
    <property type="match status" value="1"/>
</dbReference>
<dbReference type="PRINTS" id="PR00702">
    <property type="entry name" value="ACRIFLAVINRP"/>
</dbReference>
<dbReference type="InterPro" id="IPR027463">
    <property type="entry name" value="AcrB_DN_DC_subdom"/>
</dbReference>
<feature type="transmembrane region" description="Helical" evidence="8">
    <location>
        <begin position="463"/>
        <end position="482"/>
    </location>
</feature>
<keyword evidence="10" id="KW-1185">Reference proteome</keyword>
<dbReference type="Gene3D" id="3.30.70.1430">
    <property type="entry name" value="Multidrug efflux transporter AcrB pore domain"/>
    <property type="match status" value="2"/>
</dbReference>
<dbReference type="Gene3D" id="1.20.1640.10">
    <property type="entry name" value="Multidrug efflux transporter AcrB transmembrane domain"/>
    <property type="match status" value="2"/>
</dbReference>
<evidence type="ECO:0000256" key="3">
    <source>
        <dbReference type="ARBA" id="ARBA00022475"/>
    </source>
</evidence>
<evidence type="ECO:0000313" key="9">
    <source>
        <dbReference type="EMBL" id="SNR64867.1"/>
    </source>
</evidence>
<dbReference type="GO" id="GO:0005886">
    <property type="term" value="C:plasma membrane"/>
    <property type="evidence" value="ECO:0007669"/>
    <property type="project" value="UniProtKB-SubCell"/>
</dbReference>
<evidence type="ECO:0000313" key="10">
    <source>
        <dbReference type="Proteomes" id="UP000198324"/>
    </source>
</evidence>
<dbReference type="EMBL" id="FZOC01000001">
    <property type="protein sequence ID" value="SNR64867.1"/>
    <property type="molecule type" value="Genomic_DNA"/>
</dbReference>
<accession>A0A238Y151</accession>
<proteinExistence type="predicted"/>
<dbReference type="SUPFAM" id="SSF82714">
    <property type="entry name" value="Multidrug efflux transporter AcrB TolC docking domain, DN and DC subdomains"/>
    <property type="match status" value="2"/>
</dbReference>
<reference evidence="9 10" key="1">
    <citation type="submission" date="2017-06" db="EMBL/GenBank/DDBJ databases">
        <authorList>
            <person name="Kim H.J."/>
            <person name="Triplett B.A."/>
        </authorList>
    </citation>
    <scope>NUCLEOTIDE SEQUENCE [LARGE SCALE GENOMIC DNA]</scope>
    <source>
        <strain evidence="9 10">DSM 13116</strain>
    </source>
</reference>
<dbReference type="FunFam" id="3.30.70.1430:FF:000001">
    <property type="entry name" value="Efflux pump membrane transporter"/>
    <property type="match status" value="1"/>
</dbReference>
<dbReference type="SUPFAM" id="SSF82693">
    <property type="entry name" value="Multidrug efflux transporter AcrB pore domain, PN1, PN2, PC1 and PC2 subdomains"/>
    <property type="match status" value="3"/>
</dbReference>